<dbReference type="OrthoDB" id="5296287at2759"/>
<dbReference type="InterPro" id="IPR003663">
    <property type="entry name" value="Sugar/inositol_transpt"/>
</dbReference>
<dbReference type="EMBL" id="AZHD01000002">
    <property type="protein sequence ID" value="OAA66560.1"/>
    <property type="molecule type" value="Genomic_DNA"/>
</dbReference>
<dbReference type="InterPro" id="IPR005828">
    <property type="entry name" value="MFS_sugar_transport-like"/>
</dbReference>
<dbReference type="FunFam" id="1.20.1250.20:FF:000134">
    <property type="entry name" value="MFS sugar transporter protein"/>
    <property type="match status" value="1"/>
</dbReference>
<dbReference type="PANTHER" id="PTHR48022:SF23">
    <property type="entry name" value="MAJOR FACILITATOR SUPERFAMILY (MFS) PROFILE DOMAIN-CONTAINING PROTEIN"/>
    <property type="match status" value="1"/>
</dbReference>
<evidence type="ECO:0000256" key="4">
    <source>
        <dbReference type="ARBA" id="ARBA00022692"/>
    </source>
</evidence>
<keyword evidence="4 8" id="KW-0812">Transmembrane</keyword>
<dbReference type="PROSITE" id="PS50850">
    <property type="entry name" value="MFS"/>
    <property type="match status" value="1"/>
</dbReference>
<sequence>MHIIDQSIYKETPKEAVSWKILTFAIILSFSGALHGFNTSNISGVLAMASFKSHFELKGLSTQAAANWTGWITSVLLLGSCCGSLICSPVTDRLGRRWSLALFTAIFVVSAILMSANPGGSGGRAEFLVGRILSGVGSGAASVIGTGYMAEISPKAIRGGLTALYNANTMLSVGLGYWINYGSLQHIKTGTNEQWQVPMGVQALPGVVLLVGLLFIPESPRWLGNRGKLAEAKASLTRLRSLPGDHPFVQQEFSEICSAIEEEQAVRPGVRGLLSELVSPDIRKRLLMVMIIQVGFQFSGGNIITYYNTSILTSIGLTSSSTNYLFSGIYGIVKFVTVVLYCLFVVDRLGRRTGLFAGSALIIVSLTYLTVYLAVANPTQNAAHGTGAAGWVAVVFIYIFAIGYAISWGTIPWIINAEVFPNRVRSVCMSICITWTWLVNFALTRAQPNMVITMHAWGPFLLFLCVTTVLTGYCFFAYPETRKLSMERMDELFTMPWYRVGRASVRLIAAEAALTDGHGEKGFEGALDENEKTVAEPKN</sequence>
<reference evidence="10 11" key="1">
    <citation type="journal article" date="2016" name="Genome Biol. Evol.">
        <title>Divergent and convergent evolution of fungal pathogenicity.</title>
        <authorList>
            <person name="Shang Y."/>
            <person name="Xiao G."/>
            <person name="Zheng P."/>
            <person name="Cen K."/>
            <person name="Zhan S."/>
            <person name="Wang C."/>
        </authorList>
    </citation>
    <scope>NUCLEOTIDE SEQUENCE [LARGE SCALE GENOMIC DNA]</scope>
    <source>
        <strain evidence="10 11">RCEF 264</strain>
    </source>
</reference>
<dbReference type="Proteomes" id="UP000076874">
    <property type="component" value="Unassembled WGS sequence"/>
</dbReference>
<dbReference type="GO" id="GO:0016020">
    <property type="term" value="C:membrane"/>
    <property type="evidence" value="ECO:0007669"/>
    <property type="project" value="UniProtKB-SubCell"/>
</dbReference>
<feature type="transmembrane region" description="Helical" evidence="8">
    <location>
        <begin position="456"/>
        <end position="478"/>
    </location>
</feature>
<feature type="transmembrane region" description="Helical" evidence="8">
    <location>
        <begin position="68"/>
        <end position="86"/>
    </location>
</feature>
<feature type="transmembrane region" description="Helical" evidence="8">
    <location>
        <begin position="324"/>
        <end position="346"/>
    </location>
</feature>
<keyword evidence="11" id="KW-1185">Reference proteome</keyword>
<dbReference type="InterPro" id="IPR036259">
    <property type="entry name" value="MFS_trans_sf"/>
</dbReference>
<dbReference type="PANTHER" id="PTHR48022">
    <property type="entry name" value="PLASTIDIC GLUCOSE TRANSPORTER 4"/>
    <property type="match status" value="1"/>
</dbReference>
<gene>
    <name evidence="10" type="ORF">SPI_01136</name>
</gene>
<feature type="transmembrane region" description="Helical" evidence="8">
    <location>
        <begin position="388"/>
        <end position="415"/>
    </location>
</feature>
<proteinExistence type="inferred from homology"/>
<evidence type="ECO:0000313" key="10">
    <source>
        <dbReference type="EMBL" id="OAA66560.1"/>
    </source>
</evidence>
<dbReference type="PROSITE" id="PS00217">
    <property type="entry name" value="SUGAR_TRANSPORT_2"/>
    <property type="match status" value="1"/>
</dbReference>
<dbReference type="InterPro" id="IPR050360">
    <property type="entry name" value="MFS_Sugar_Transporters"/>
</dbReference>
<keyword evidence="3 7" id="KW-0813">Transport</keyword>
<dbReference type="PRINTS" id="PR00171">
    <property type="entry name" value="SUGRTRNSPORT"/>
</dbReference>
<feature type="transmembrane region" description="Helical" evidence="8">
    <location>
        <begin position="21"/>
        <end position="48"/>
    </location>
</feature>
<feature type="transmembrane region" description="Helical" evidence="8">
    <location>
        <begin position="353"/>
        <end position="376"/>
    </location>
</feature>
<dbReference type="InterPro" id="IPR005829">
    <property type="entry name" value="Sugar_transporter_CS"/>
</dbReference>
<evidence type="ECO:0000256" key="8">
    <source>
        <dbReference type="SAM" id="Phobius"/>
    </source>
</evidence>
<evidence type="ECO:0000313" key="11">
    <source>
        <dbReference type="Proteomes" id="UP000076874"/>
    </source>
</evidence>
<accession>A0A162MT92</accession>
<dbReference type="InterPro" id="IPR020846">
    <property type="entry name" value="MFS_dom"/>
</dbReference>
<feature type="transmembrane region" description="Helical" evidence="8">
    <location>
        <begin position="98"/>
        <end position="116"/>
    </location>
</feature>
<evidence type="ECO:0000256" key="5">
    <source>
        <dbReference type="ARBA" id="ARBA00022989"/>
    </source>
</evidence>
<dbReference type="SUPFAM" id="SSF103473">
    <property type="entry name" value="MFS general substrate transporter"/>
    <property type="match status" value="1"/>
</dbReference>
<evidence type="ECO:0000256" key="2">
    <source>
        <dbReference type="ARBA" id="ARBA00010992"/>
    </source>
</evidence>
<feature type="transmembrane region" description="Helical" evidence="8">
    <location>
        <begin position="128"/>
        <end position="150"/>
    </location>
</feature>
<evidence type="ECO:0000256" key="1">
    <source>
        <dbReference type="ARBA" id="ARBA00004141"/>
    </source>
</evidence>
<feature type="transmembrane region" description="Helical" evidence="8">
    <location>
        <begin position="162"/>
        <end position="179"/>
    </location>
</feature>
<comment type="subcellular location">
    <subcellularLocation>
        <location evidence="1">Membrane</location>
        <topology evidence="1">Multi-pass membrane protein</topology>
    </subcellularLocation>
</comment>
<comment type="similarity">
    <text evidence="2 7">Belongs to the major facilitator superfamily. Sugar transporter (TC 2.A.1.1) family.</text>
</comment>
<evidence type="ECO:0000256" key="3">
    <source>
        <dbReference type="ARBA" id="ARBA00022448"/>
    </source>
</evidence>
<feature type="transmembrane region" description="Helical" evidence="8">
    <location>
        <begin position="286"/>
        <end position="304"/>
    </location>
</feature>
<evidence type="ECO:0000256" key="7">
    <source>
        <dbReference type="RuleBase" id="RU003346"/>
    </source>
</evidence>
<protein>
    <submittedName>
        <fullName evidence="10">General substrate transporter</fullName>
    </submittedName>
</protein>
<dbReference type="NCBIfam" id="TIGR00879">
    <property type="entry name" value="SP"/>
    <property type="match status" value="1"/>
</dbReference>
<evidence type="ECO:0000256" key="6">
    <source>
        <dbReference type="ARBA" id="ARBA00023136"/>
    </source>
</evidence>
<feature type="transmembrane region" description="Helical" evidence="8">
    <location>
        <begin position="199"/>
        <end position="216"/>
    </location>
</feature>
<organism evidence="10 11">
    <name type="scientific">Niveomyces insectorum RCEF 264</name>
    <dbReference type="NCBI Taxonomy" id="1081102"/>
    <lineage>
        <taxon>Eukaryota</taxon>
        <taxon>Fungi</taxon>
        <taxon>Dikarya</taxon>
        <taxon>Ascomycota</taxon>
        <taxon>Pezizomycotina</taxon>
        <taxon>Sordariomycetes</taxon>
        <taxon>Hypocreomycetidae</taxon>
        <taxon>Hypocreales</taxon>
        <taxon>Cordycipitaceae</taxon>
        <taxon>Niveomyces</taxon>
    </lineage>
</organism>
<feature type="domain" description="Major facilitator superfamily (MFS) profile" evidence="9">
    <location>
        <begin position="24"/>
        <end position="482"/>
    </location>
</feature>
<keyword evidence="5 8" id="KW-1133">Transmembrane helix</keyword>
<feature type="transmembrane region" description="Helical" evidence="8">
    <location>
        <begin position="427"/>
        <end position="444"/>
    </location>
</feature>
<name>A0A162MT92_9HYPO</name>
<keyword evidence="6 8" id="KW-0472">Membrane</keyword>
<evidence type="ECO:0000259" key="9">
    <source>
        <dbReference type="PROSITE" id="PS50850"/>
    </source>
</evidence>
<dbReference type="AlphaFoldDB" id="A0A162MT92"/>
<comment type="caution">
    <text evidence="10">The sequence shown here is derived from an EMBL/GenBank/DDBJ whole genome shotgun (WGS) entry which is preliminary data.</text>
</comment>
<dbReference type="Gene3D" id="1.20.1250.20">
    <property type="entry name" value="MFS general substrate transporter like domains"/>
    <property type="match status" value="1"/>
</dbReference>
<dbReference type="GO" id="GO:0005351">
    <property type="term" value="F:carbohydrate:proton symporter activity"/>
    <property type="evidence" value="ECO:0007669"/>
    <property type="project" value="TreeGrafter"/>
</dbReference>
<dbReference type="Pfam" id="PF00083">
    <property type="entry name" value="Sugar_tr"/>
    <property type="match status" value="1"/>
</dbReference>